<dbReference type="CDD" id="cd24054">
    <property type="entry name" value="ASKHA_NBD_AaPPX-GppA_MtPPX2-like"/>
    <property type="match status" value="1"/>
</dbReference>
<dbReference type="InterPro" id="IPR043129">
    <property type="entry name" value="ATPase_NBD"/>
</dbReference>
<dbReference type="PANTHER" id="PTHR30005:SF0">
    <property type="entry name" value="RETROGRADE REGULATION PROTEIN 2"/>
    <property type="match status" value="1"/>
</dbReference>
<dbReference type="Gene3D" id="3.30.420.40">
    <property type="match status" value="1"/>
</dbReference>
<proteinExistence type="predicted"/>
<evidence type="ECO:0000259" key="1">
    <source>
        <dbReference type="PROSITE" id="PS50042"/>
    </source>
</evidence>
<dbReference type="InterPro" id="IPR000595">
    <property type="entry name" value="cNMP-bd_dom"/>
</dbReference>
<dbReference type="PROSITE" id="PS50042">
    <property type="entry name" value="CNMP_BINDING_3"/>
    <property type="match status" value="1"/>
</dbReference>
<dbReference type="InterPro" id="IPR050273">
    <property type="entry name" value="GppA/Ppx_hydrolase"/>
</dbReference>
<dbReference type="AlphaFoldDB" id="A0A932MPL7"/>
<dbReference type="Pfam" id="PF02541">
    <property type="entry name" value="Ppx-GppA"/>
    <property type="match status" value="1"/>
</dbReference>
<accession>A0A932MPL7</accession>
<dbReference type="GO" id="GO:0016462">
    <property type="term" value="F:pyrophosphatase activity"/>
    <property type="evidence" value="ECO:0007669"/>
    <property type="project" value="TreeGrafter"/>
</dbReference>
<comment type="caution">
    <text evidence="2">The sequence shown here is derived from an EMBL/GenBank/DDBJ whole genome shotgun (WGS) entry which is preliminary data.</text>
</comment>
<dbReference type="InterPro" id="IPR003695">
    <property type="entry name" value="Ppx_GppA_N"/>
</dbReference>
<evidence type="ECO:0000313" key="3">
    <source>
        <dbReference type="Proteomes" id="UP000782312"/>
    </source>
</evidence>
<dbReference type="Gene3D" id="3.30.420.150">
    <property type="entry name" value="Exopolyphosphatase. Domain 2"/>
    <property type="match status" value="1"/>
</dbReference>
<name>A0A932MPL7_UNCTE</name>
<dbReference type="Proteomes" id="UP000782312">
    <property type="component" value="Unassembled WGS sequence"/>
</dbReference>
<reference evidence="2" key="1">
    <citation type="submission" date="2020-07" db="EMBL/GenBank/DDBJ databases">
        <title>Huge and variable diversity of episymbiotic CPR bacteria and DPANN archaea in groundwater ecosystems.</title>
        <authorList>
            <person name="He C.Y."/>
            <person name="Keren R."/>
            <person name="Whittaker M."/>
            <person name="Farag I.F."/>
            <person name="Doudna J."/>
            <person name="Cate J.H.D."/>
            <person name="Banfield J.F."/>
        </authorList>
    </citation>
    <scope>NUCLEOTIDE SEQUENCE</scope>
    <source>
        <strain evidence="2">NC_groundwater_763_Ag_S-0.2um_68_21</strain>
    </source>
</reference>
<feature type="domain" description="Cyclic nucleotide-binding" evidence="1">
    <location>
        <begin position="72"/>
        <end position="120"/>
    </location>
</feature>
<protein>
    <submittedName>
        <fullName evidence="2">Ppx/GppA family phosphatase</fullName>
    </submittedName>
</protein>
<gene>
    <name evidence="2" type="ORF">HYZ11_06675</name>
</gene>
<dbReference type="SUPFAM" id="SSF53067">
    <property type="entry name" value="Actin-like ATPase domain"/>
    <property type="match status" value="2"/>
</dbReference>
<evidence type="ECO:0000313" key="2">
    <source>
        <dbReference type="EMBL" id="MBI3127271.1"/>
    </source>
</evidence>
<sequence length="313" mass="32679">MKPSSHPSGRPLAAVVDLGTNAARLAMASLGSSGELISQGRWRELIRLGEGLARTGVLSPAAMDRGVATLRRFAALIAERRVDALDAVATSALREAANGGEFLARAGEAGVPLRVISAGEEARLALAGVWTSLAPAPPRAAVFDIGGGSLEIILAEEGRPVEAASVRAGVVYLTERHLTAMPTPPEQVEACAGAVREMLAGLPFPPPGEAALPLLGCGGVVALAGFMGKEGGERINGRMLGLGELEGWISRFARLDFAGRRALPGFEPGREDVALAGLIVAREVLRWSSREVFRVSTGGVREGRLRELLLGYK</sequence>
<dbReference type="PANTHER" id="PTHR30005">
    <property type="entry name" value="EXOPOLYPHOSPHATASE"/>
    <property type="match status" value="1"/>
</dbReference>
<organism evidence="2 3">
    <name type="scientific">Tectimicrobiota bacterium</name>
    <dbReference type="NCBI Taxonomy" id="2528274"/>
    <lineage>
        <taxon>Bacteria</taxon>
        <taxon>Pseudomonadati</taxon>
        <taxon>Nitrospinota/Tectimicrobiota group</taxon>
        <taxon>Candidatus Tectimicrobiota</taxon>
    </lineage>
</organism>
<dbReference type="EMBL" id="JACPUR010000017">
    <property type="protein sequence ID" value="MBI3127271.1"/>
    <property type="molecule type" value="Genomic_DNA"/>
</dbReference>